<dbReference type="Proteomes" id="UP000244932">
    <property type="component" value="Unassembled WGS sequence"/>
</dbReference>
<sequence>MTLPVRPDVLDFLSTRRSSPARLLAGPGPSRPALENLLGMAVRVPDHGKLEPWRLTVLEGAALERLAAITRRRGKDLGHAPDKLAKDADSFENSPVVVAVTTREVPGAKVPVVEQHLSAGAVCLSLVNAALASGWGASWLTGWMAYDRAWLHEALDLSDPDFVAGFIHIGAASQRAPERPRPDLSAITNWITA</sequence>
<evidence type="ECO:0000259" key="9">
    <source>
        <dbReference type="Pfam" id="PF00881"/>
    </source>
</evidence>
<evidence type="ECO:0000256" key="1">
    <source>
        <dbReference type="ARBA" id="ARBA00007118"/>
    </source>
</evidence>
<feature type="binding site" description="in other chain" evidence="8">
    <location>
        <begin position="16"/>
        <end position="18"/>
    </location>
    <ligand>
        <name>FMN</name>
        <dbReference type="ChEBI" id="CHEBI:58210"/>
        <note>ligand shared between dimeric partners</note>
    </ligand>
</feature>
<dbReference type="RefSeq" id="WP_108783546.1">
    <property type="nucleotide sequence ID" value="NZ_OMKW01000004.1"/>
</dbReference>
<dbReference type="Pfam" id="PF00881">
    <property type="entry name" value="Nitroreductase"/>
    <property type="match status" value="1"/>
</dbReference>
<dbReference type="AlphaFoldDB" id="A0A2R8AF26"/>
<keyword evidence="5 7" id="KW-0560">Oxidoreductase</keyword>
<reference evidence="10 11" key="1">
    <citation type="submission" date="2018-03" db="EMBL/GenBank/DDBJ databases">
        <authorList>
            <person name="Keele B.F."/>
        </authorList>
    </citation>
    <scope>NUCLEOTIDE SEQUENCE [LARGE SCALE GENOMIC DNA]</scope>
    <source>
        <strain evidence="10 11">CeCT 8812</strain>
    </source>
</reference>
<accession>A0A2R8AF26</accession>
<dbReference type="SUPFAM" id="SSF55469">
    <property type="entry name" value="FMN-dependent nitroreductase-like"/>
    <property type="match status" value="1"/>
</dbReference>
<feature type="binding site" description="in other chain" evidence="8">
    <location>
        <begin position="139"/>
        <end position="141"/>
    </location>
    <ligand>
        <name>FMN</name>
        <dbReference type="ChEBI" id="CHEBI:58210"/>
        <note>ligand shared between dimeric partners</note>
    </ligand>
</feature>
<keyword evidence="11" id="KW-1185">Reference proteome</keyword>
<proteinExistence type="inferred from homology"/>
<dbReference type="EC" id="1.-.-.-" evidence="7"/>
<gene>
    <name evidence="10" type="primary">ydjA</name>
    <name evidence="10" type="ORF">POI8812_03197</name>
</gene>
<dbReference type="CDD" id="cd02135">
    <property type="entry name" value="YdjA-like"/>
    <property type="match status" value="1"/>
</dbReference>
<dbReference type="EMBL" id="OMKW01000004">
    <property type="protein sequence ID" value="SPF30853.1"/>
    <property type="molecule type" value="Genomic_DNA"/>
</dbReference>
<dbReference type="Gene3D" id="3.40.109.10">
    <property type="entry name" value="NADH Oxidase"/>
    <property type="match status" value="1"/>
</dbReference>
<dbReference type="GO" id="GO:0016491">
    <property type="term" value="F:oxidoreductase activity"/>
    <property type="evidence" value="ECO:0007669"/>
    <property type="project" value="UniProtKB-UniRule"/>
</dbReference>
<evidence type="ECO:0000313" key="10">
    <source>
        <dbReference type="EMBL" id="SPF30853.1"/>
    </source>
</evidence>
<organism evidence="10 11">
    <name type="scientific">Pontivivens insulae</name>
    <dbReference type="NCBI Taxonomy" id="1639689"/>
    <lineage>
        <taxon>Bacteria</taxon>
        <taxon>Pseudomonadati</taxon>
        <taxon>Pseudomonadota</taxon>
        <taxon>Alphaproteobacteria</taxon>
        <taxon>Rhodobacterales</taxon>
        <taxon>Paracoccaceae</taxon>
        <taxon>Pontivivens</taxon>
    </lineage>
</organism>
<evidence type="ECO:0000256" key="5">
    <source>
        <dbReference type="ARBA" id="ARBA00023002"/>
    </source>
</evidence>
<feature type="binding site" evidence="8">
    <location>
        <position position="43"/>
    </location>
    <ligand>
        <name>FMN</name>
        <dbReference type="ChEBI" id="CHEBI:58210"/>
        <note>ligand shared between dimeric partners</note>
    </ligand>
</feature>
<dbReference type="PANTHER" id="PTHR43821:SF1">
    <property type="entry name" value="NAD(P)H NITROREDUCTASE YDJA-RELATED"/>
    <property type="match status" value="1"/>
</dbReference>
<dbReference type="PANTHER" id="PTHR43821">
    <property type="entry name" value="NAD(P)H NITROREDUCTASE YDJA-RELATED"/>
    <property type="match status" value="1"/>
</dbReference>
<evidence type="ECO:0000256" key="8">
    <source>
        <dbReference type="PIRSR" id="PIRSR000232-1"/>
    </source>
</evidence>
<evidence type="ECO:0000256" key="6">
    <source>
        <dbReference type="ARBA" id="ARBA00023027"/>
    </source>
</evidence>
<dbReference type="OrthoDB" id="9804207at2"/>
<evidence type="ECO:0000256" key="4">
    <source>
        <dbReference type="ARBA" id="ARBA00022857"/>
    </source>
</evidence>
<evidence type="ECO:0000256" key="3">
    <source>
        <dbReference type="ARBA" id="ARBA00022643"/>
    </source>
</evidence>
<keyword evidence="2 7" id="KW-0285">Flavoprotein</keyword>
<comment type="cofactor">
    <cofactor evidence="8">
        <name>FMN</name>
        <dbReference type="ChEBI" id="CHEBI:58210"/>
    </cofactor>
    <text evidence="8">Binds 1 FMN per subunit.</text>
</comment>
<keyword evidence="3 7" id="KW-0288">FMN</keyword>
<feature type="binding site" evidence="8">
    <location>
        <position position="47"/>
    </location>
    <ligand>
        <name>FMN</name>
        <dbReference type="ChEBI" id="CHEBI:58210"/>
        <note>ligand shared between dimeric partners</note>
    </ligand>
</feature>
<keyword evidence="4 7" id="KW-0521">NADP</keyword>
<dbReference type="InterPro" id="IPR026021">
    <property type="entry name" value="YdjA-like"/>
</dbReference>
<evidence type="ECO:0000313" key="11">
    <source>
        <dbReference type="Proteomes" id="UP000244932"/>
    </source>
</evidence>
<keyword evidence="6 7" id="KW-0520">NAD</keyword>
<dbReference type="InterPro" id="IPR052530">
    <property type="entry name" value="NAD(P)H_nitroreductase"/>
</dbReference>
<dbReference type="InterPro" id="IPR029479">
    <property type="entry name" value="Nitroreductase"/>
</dbReference>
<evidence type="ECO:0000256" key="2">
    <source>
        <dbReference type="ARBA" id="ARBA00022630"/>
    </source>
</evidence>
<dbReference type="InterPro" id="IPR000415">
    <property type="entry name" value="Nitroreductase-like"/>
</dbReference>
<evidence type="ECO:0000256" key="7">
    <source>
        <dbReference type="PIRNR" id="PIRNR000232"/>
    </source>
</evidence>
<comment type="similarity">
    <text evidence="1 7">Belongs to the nitroreductase family.</text>
</comment>
<feature type="domain" description="Nitroreductase" evidence="9">
    <location>
        <begin position="16"/>
        <end position="170"/>
    </location>
</feature>
<name>A0A2R8AF26_9RHOB</name>
<dbReference type="PIRSF" id="PIRSF000232">
    <property type="entry name" value="YdjA"/>
    <property type="match status" value="1"/>
</dbReference>
<protein>
    <recommendedName>
        <fullName evidence="7">Putative NAD(P)H nitroreductase</fullName>
        <ecNumber evidence="7">1.-.-.-</ecNumber>
    </recommendedName>
</protein>